<dbReference type="AlphaFoldDB" id="T1DS76"/>
<evidence type="ECO:0000313" key="1">
    <source>
        <dbReference type="EMBL" id="GAD05600.1"/>
    </source>
</evidence>
<reference evidence="1 2" key="2">
    <citation type="journal article" date="2013" name="Genome Announc.">
        <title>Draft Genome Sequences of Porphyromonas crevioricanis JCM 15906T and Porphyromonas cansulci JCM 13913T Isolated from a Canine Oral Cavity.</title>
        <authorList>
            <person name="Sakamoto M."/>
            <person name="Tanaka N."/>
            <person name="Shiwa Y."/>
            <person name="Yoshikawa H."/>
            <person name="Ohkuma M."/>
        </authorList>
    </citation>
    <scope>NUCLEOTIDE SEQUENCE [LARGE SCALE GENOMIC DNA]</scope>
    <source>
        <strain evidence="1 2">JCM 15906</strain>
    </source>
</reference>
<organism evidence="1 2">
    <name type="scientific">Porphyromonas crevioricanis JCM 15906</name>
    <dbReference type="NCBI Taxonomy" id="1305617"/>
    <lineage>
        <taxon>Bacteria</taxon>
        <taxon>Pseudomonadati</taxon>
        <taxon>Bacteroidota</taxon>
        <taxon>Bacteroidia</taxon>
        <taxon>Bacteroidales</taxon>
        <taxon>Porphyromonadaceae</taxon>
        <taxon>Porphyromonas</taxon>
    </lineage>
</organism>
<gene>
    <name evidence="1" type="ORF">PORCRE_1305</name>
</gene>
<dbReference type="Proteomes" id="UP000018031">
    <property type="component" value="Unassembled WGS sequence"/>
</dbReference>
<evidence type="ECO:0000313" key="2">
    <source>
        <dbReference type="Proteomes" id="UP000018031"/>
    </source>
</evidence>
<comment type="caution">
    <text evidence="1">The sequence shown here is derived from an EMBL/GenBank/DDBJ whole genome shotgun (WGS) entry which is preliminary data.</text>
</comment>
<accession>T1DS76</accession>
<name>T1DS76_9PORP</name>
<proteinExistence type="predicted"/>
<sequence>MKDPRHQIRKLLEVDEIFLLNEHLVYGYSLVSLLRSMGNPQGSICKR</sequence>
<dbReference type="EMBL" id="BAOU01000035">
    <property type="protein sequence ID" value="GAD05600.1"/>
    <property type="molecule type" value="Genomic_DNA"/>
</dbReference>
<reference evidence="2" key="1">
    <citation type="journal article" date="2013" name="Genome">
        <title>Draft Genome Sequences of Porphyromonas crevioricanis JCM 15906T and Porphyromonas cansulci JCM 13913T Isolated from a Canine Oral Cavity.</title>
        <authorList>
            <person name="Sakamoto M."/>
            <person name="Tanaka N."/>
            <person name="Shiwa Y."/>
            <person name="Yoshikawa H."/>
            <person name="Ohkuma M."/>
        </authorList>
    </citation>
    <scope>NUCLEOTIDE SEQUENCE [LARGE SCALE GENOMIC DNA]</scope>
    <source>
        <strain evidence="2">JCM 15906</strain>
    </source>
</reference>
<protein>
    <submittedName>
        <fullName evidence="1">Uncharacterized protein</fullName>
    </submittedName>
</protein>